<dbReference type="CDD" id="cd13566">
    <property type="entry name" value="PBP2_phosphate"/>
    <property type="match status" value="1"/>
</dbReference>
<comment type="function">
    <text evidence="10">Involved in the system for phosphate transport across the cytoplasmic membrane.</text>
</comment>
<dbReference type="InterPro" id="IPR011862">
    <property type="entry name" value="Phos-bd"/>
</dbReference>
<dbReference type="PANTHER" id="PTHR30570">
    <property type="entry name" value="PERIPLASMIC PHOSPHATE BINDING COMPONENT OF PHOSPHATE ABC TRANSPORTER"/>
    <property type="match status" value="1"/>
</dbReference>
<comment type="similarity">
    <text evidence="3 10">Belongs to the PstS family.</text>
</comment>
<keyword evidence="10" id="KW-0472">Membrane</keyword>
<keyword evidence="5 10" id="KW-0813">Transport</keyword>
<name>A0A2P8H3Q4_9BACI</name>
<proteinExistence type="inferred from homology"/>
<feature type="compositionally biased region" description="Acidic residues" evidence="11">
    <location>
        <begin position="25"/>
        <end position="46"/>
    </location>
</feature>
<evidence type="ECO:0000256" key="2">
    <source>
        <dbReference type="ARBA" id="ARBA00004193"/>
    </source>
</evidence>
<evidence type="ECO:0000256" key="5">
    <source>
        <dbReference type="ARBA" id="ARBA00022448"/>
    </source>
</evidence>
<comment type="subunit">
    <text evidence="4 10">The complex is composed of two ATP-binding proteins (PstB), two transmembrane proteins (PstC and PstA) and a solute-binding protein (PstS).</text>
</comment>
<dbReference type="PROSITE" id="PS51257">
    <property type="entry name" value="PROKAR_LIPOPROTEIN"/>
    <property type="match status" value="1"/>
</dbReference>
<evidence type="ECO:0000256" key="1">
    <source>
        <dbReference type="ARBA" id="ARBA00002841"/>
    </source>
</evidence>
<evidence type="ECO:0000256" key="3">
    <source>
        <dbReference type="ARBA" id="ARBA00008725"/>
    </source>
</evidence>
<dbReference type="SUPFAM" id="SSF53850">
    <property type="entry name" value="Periplasmic binding protein-like II"/>
    <property type="match status" value="1"/>
</dbReference>
<protein>
    <recommendedName>
        <fullName evidence="10">Phosphate-binding protein</fullName>
    </recommendedName>
</protein>
<comment type="caution">
    <text evidence="13">The sequence shown here is derived from an EMBL/GenBank/DDBJ whole genome shotgun (WGS) entry which is preliminary data.</text>
</comment>
<dbReference type="AlphaFoldDB" id="A0A2P8H3Q4"/>
<feature type="region of interest" description="Disordered" evidence="11">
    <location>
        <begin position="25"/>
        <end position="55"/>
    </location>
</feature>
<dbReference type="OrthoDB" id="9790048at2"/>
<accession>A0A2P8H3Q4</accession>
<comment type="function">
    <text evidence="1">Part of the ABC transporter complex PstSACB involved in phosphate import.</text>
</comment>
<feature type="chain" id="PRO_5039747654" description="Phosphate-binding protein" evidence="10">
    <location>
        <begin position="20"/>
        <end position="324"/>
    </location>
</feature>
<evidence type="ECO:0000256" key="10">
    <source>
        <dbReference type="RuleBase" id="RU367119"/>
    </source>
</evidence>
<comment type="subcellular location">
    <subcellularLocation>
        <location evidence="2 10">Cell membrane</location>
        <topology evidence="2 10">Lipid-anchor</topology>
    </subcellularLocation>
</comment>
<evidence type="ECO:0000259" key="12">
    <source>
        <dbReference type="Pfam" id="PF12849"/>
    </source>
</evidence>
<feature type="signal peptide" evidence="10">
    <location>
        <begin position="1"/>
        <end position="19"/>
    </location>
</feature>
<dbReference type="Proteomes" id="UP000242310">
    <property type="component" value="Unassembled WGS sequence"/>
</dbReference>
<feature type="domain" description="PBP" evidence="12">
    <location>
        <begin position="42"/>
        <end position="291"/>
    </location>
</feature>
<dbReference type="RefSeq" id="WP_106589994.1">
    <property type="nucleotide sequence ID" value="NZ_PYAV01000021.1"/>
</dbReference>
<evidence type="ECO:0000313" key="13">
    <source>
        <dbReference type="EMBL" id="PSL40847.1"/>
    </source>
</evidence>
<reference evidence="13 14" key="1">
    <citation type="submission" date="2018-03" db="EMBL/GenBank/DDBJ databases">
        <title>Genomic Encyclopedia of Type Strains, Phase III (KMG-III): the genomes of soil and plant-associated and newly described type strains.</title>
        <authorList>
            <person name="Whitman W."/>
        </authorList>
    </citation>
    <scope>NUCLEOTIDE SEQUENCE [LARGE SCALE GENOMIC DNA]</scope>
    <source>
        <strain evidence="13 14">CGMCC 1.07653</strain>
    </source>
</reference>
<dbReference type="EMBL" id="PYAV01000021">
    <property type="protein sequence ID" value="PSL40847.1"/>
    <property type="molecule type" value="Genomic_DNA"/>
</dbReference>
<dbReference type="GO" id="GO:0005886">
    <property type="term" value="C:plasma membrane"/>
    <property type="evidence" value="ECO:0007669"/>
    <property type="project" value="UniProtKB-SubCell"/>
</dbReference>
<keyword evidence="8 10" id="KW-0564">Palmitate</keyword>
<evidence type="ECO:0000256" key="8">
    <source>
        <dbReference type="ARBA" id="ARBA00023139"/>
    </source>
</evidence>
<dbReference type="NCBIfam" id="TIGR02136">
    <property type="entry name" value="ptsS_2"/>
    <property type="match status" value="1"/>
</dbReference>
<evidence type="ECO:0000256" key="4">
    <source>
        <dbReference type="ARBA" id="ARBA00011529"/>
    </source>
</evidence>
<evidence type="ECO:0000256" key="6">
    <source>
        <dbReference type="ARBA" id="ARBA00022592"/>
    </source>
</evidence>
<dbReference type="Pfam" id="PF12849">
    <property type="entry name" value="PBP_like_2"/>
    <property type="match status" value="1"/>
</dbReference>
<dbReference type="Gene3D" id="3.40.190.10">
    <property type="entry name" value="Periplasmic binding protein-like II"/>
    <property type="match status" value="2"/>
</dbReference>
<dbReference type="InterPro" id="IPR050811">
    <property type="entry name" value="Phosphate_ABC_transporter"/>
</dbReference>
<keyword evidence="6 10" id="KW-0592">Phosphate transport</keyword>
<evidence type="ECO:0000256" key="7">
    <source>
        <dbReference type="ARBA" id="ARBA00022729"/>
    </source>
</evidence>
<dbReference type="GO" id="GO:0042301">
    <property type="term" value="F:phosphate ion binding"/>
    <property type="evidence" value="ECO:0007669"/>
    <property type="project" value="UniProtKB-UniRule"/>
</dbReference>
<keyword evidence="10" id="KW-1003">Cell membrane</keyword>
<sequence>MKLKPLMALSLTGVFVLSACGEDADTGAEADDDAADESTTETESEEAPSGQLEIRGSDTMVNLGQAFAETYMSEANEAAGLSVTGGGSGTGIAALINDDVDLAQSSRLMADEEIQEASDNNVDVHRFIVGRDGLGVATHPENPVDELTVDELKDIFVGEVTSWDELGWEDGGDISLYSRQSNSGTYVYFNENIMDGEDFGSGAQYMSGSSAIQEAVAQDESAIGYIGIGYFDDSINAVDIAADEDSDYYTPLEEENVNSGDYPIARPLNFYTNGVPDGLLEHYLTWVTQDERAGDVLMDTGFYHLTDDDEEQNEEKFSELGLNE</sequence>
<keyword evidence="9 10" id="KW-0449">Lipoprotein</keyword>
<keyword evidence="14" id="KW-1185">Reference proteome</keyword>
<dbReference type="InterPro" id="IPR024370">
    <property type="entry name" value="PBP_domain"/>
</dbReference>
<evidence type="ECO:0000256" key="9">
    <source>
        <dbReference type="ARBA" id="ARBA00023288"/>
    </source>
</evidence>
<organism evidence="13 14">
    <name type="scientific">Salsuginibacillus halophilus</name>
    <dbReference type="NCBI Taxonomy" id="517424"/>
    <lineage>
        <taxon>Bacteria</taxon>
        <taxon>Bacillati</taxon>
        <taxon>Bacillota</taxon>
        <taxon>Bacilli</taxon>
        <taxon>Bacillales</taxon>
        <taxon>Bacillaceae</taxon>
        <taxon>Salsuginibacillus</taxon>
    </lineage>
</organism>
<gene>
    <name evidence="13" type="ORF">B0H94_12112</name>
</gene>
<evidence type="ECO:0000313" key="14">
    <source>
        <dbReference type="Proteomes" id="UP000242310"/>
    </source>
</evidence>
<dbReference type="PANTHER" id="PTHR30570:SF1">
    <property type="entry name" value="PHOSPHATE-BINDING PROTEIN PSTS"/>
    <property type="match status" value="1"/>
</dbReference>
<dbReference type="GO" id="GO:0006817">
    <property type="term" value="P:phosphate ion transport"/>
    <property type="evidence" value="ECO:0007669"/>
    <property type="project" value="UniProtKB-UniRule"/>
</dbReference>
<evidence type="ECO:0000256" key="11">
    <source>
        <dbReference type="SAM" id="MobiDB-lite"/>
    </source>
</evidence>
<keyword evidence="7 10" id="KW-0732">Signal</keyword>